<protein>
    <submittedName>
        <fullName evidence="1">Uncharacterized protein</fullName>
    </submittedName>
</protein>
<comment type="caution">
    <text evidence="1">The sequence shown here is derived from an EMBL/GenBank/DDBJ whole genome shotgun (WGS) entry which is preliminary data.</text>
</comment>
<keyword evidence="2" id="KW-1185">Reference proteome</keyword>
<name>A0ABN9W988_9DINO</name>
<sequence length="127" mass="14550">MLAAERIVEMKQPLAKEGWCSFWAEGHRAGAGWSAGVAALVRGAWARGSPAEWADWPVRILSIYICLKDPDVVALSSNYWRDSWKQPCLRVSTRVRFPFSPWHLRRWALLEVLRLLRCVFRAPACRG</sequence>
<dbReference type="Proteomes" id="UP001189429">
    <property type="component" value="Unassembled WGS sequence"/>
</dbReference>
<dbReference type="EMBL" id="CAUYUJ010018214">
    <property type="protein sequence ID" value="CAK0881673.1"/>
    <property type="molecule type" value="Genomic_DNA"/>
</dbReference>
<proteinExistence type="predicted"/>
<accession>A0ABN9W988</accession>
<reference evidence="1" key="1">
    <citation type="submission" date="2023-10" db="EMBL/GenBank/DDBJ databases">
        <authorList>
            <person name="Chen Y."/>
            <person name="Shah S."/>
            <person name="Dougan E. K."/>
            <person name="Thang M."/>
            <person name="Chan C."/>
        </authorList>
    </citation>
    <scope>NUCLEOTIDE SEQUENCE [LARGE SCALE GENOMIC DNA]</scope>
</reference>
<gene>
    <name evidence="1" type="ORF">PCOR1329_LOCUS64435</name>
</gene>
<organism evidence="1 2">
    <name type="scientific">Prorocentrum cordatum</name>
    <dbReference type="NCBI Taxonomy" id="2364126"/>
    <lineage>
        <taxon>Eukaryota</taxon>
        <taxon>Sar</taxon>
        <taxon>Alveolata</taxon>
        <taxon>Dinophyceae</taxon>
        <taxon>Prorocentrales</taxon>
        <taxon>Prorocentraceae</taxon>
        <taxon>Prorocentrum</taxon>
    </lineage>
</organism>
<evidence type="ECO:0000313" key="2">
    <source>
        <dbReference type="Proteomes" id="UP001189429"/>
    </source>
</evidence>
<evidence type="ECO:0000313" key="1">
    <source>
        <dbReference type="EMBL" id="CAK0881673.1"/>
    </source>
</evidence>